<comment type="caution">
    <text evidence="13">The sequence shown here is derived from an EMBL/GenBank/DDBJ whole genome shotgun (WGS) entry which is preliminary data.</text>
</comment>
<keyword evidence="2" id="KW-0723">Serine/threonine-protein kinase</keyword>
<feature type="compositionally biased region" description="Acidic residues" evidence="11">
    <location>
        <begin position="597"/>
        <end position="607"/>
    </location>
</feature>
<keyword evidence="5 10" id="KW-0547">Nucleotide-binding</keyword>
<dbReference type="PANTHER" id="PTHR24346">
    <property type="entry name" value="MAP/MICROTUBULE AFFINITY-REGULATING KINASE"/>
    <property type="match status" value="1"/>
</dbReference>
<name>A0A642UUB6_DIURU</name>
<feature type="compositionally biased region" description="Low complexity" evidence="11">
    <location>
        <begin position="551"/>
        <end position="560"/>
    </location>
</feature>
<feature type="region of interest" description="Disordered" evidence="11">
    <location>
        <begin position="367"/>
        <end position="415"/>
    </location>
</feature>
<dbReference type="GO" id="GO:0030447">
    <property type="term" value="P:filamentous growth"/>
    <property type="evidence" value="ECO:0007669"/>
    <property type="project" value="UniProtKB-ARBA"/>
</dbReference>
<feature type="compositionally biased region" description="Low complexity" evidence="11">
    <location>
        <begin position="643"/>
        <end position="656"/>
    </location>
</feature>
<dbReference type="FunFam" id="1.10.510.10:FF:000650">
    <property type="entry name" value="Serine/threonine-protein kinase ppk16"/>
    <property type="match status" value="1"/>
</dbReference>
<dbReference type="RefSeq" id="XP_034013835.1">
    <property type="nucleotide sequence ID" value="XM_034153924.1"/>
</dbReference>
<dbReference type="PROSITE" id="PS00108">
    <property type="entry name" value="PROTEIN_KINASE_ST"/>
    <property type="match status" value="1"/>
</dbReference>
<protein>
    <recommendedName>
        <fullName evidence="1">non-specific serine/threonine protein kinase</fullName>
        <ecNumber evidence="1">2.7.11.1</ecNumber>
    </recommendedName>
</protein>
<feature type="compositionally biased region" description="Polar residues" evidence="11">
    <location>
        <begin position="438"/>
        <end position="455"/>
    </location>
</feature>
<keyword evidence="3" id="KW-0597">Phosphoprotein</keyword>
<keyword evidence="14" id="KW-1185">Reference proteome</keyword>
<dbReference type="OMA" id="AQFNDFY"/>
<feature type="compositionally biased region" description="Basic and acidic residues" evidence="11">
    <location>
        <begin position="394"/>
        <end position="403"/>
    </location>
</feature>
<feature type="region of interest" description="Disordered" evidence="11">
    <location>
        <begin position="438"/>
        <end position="461"/>
    </location>
</feature>
<dbReference type="OrthoDB" id="942095at2759"/>
<dbReference type="CDD" id="cd14003">
    <property type="entry name" value="STKc_AMPK-like"/>
    <property type="match status" value="1"/>
</dbReference>
<dbReference type="GeneID" id="54780040"/>
<keyword evidence="6" id="KW-0418">Kinase</keyword>
<keyword evidence="4" id="KW-0808">Transferase</keyword>
<accession>A0A642UUB6</accession>
<dbReference type="GO" id="GO:0005737">
    <property type="term" value="C:cytoplasm"/>
    <property type="evidence" value="ECO:0007669"/>
    <property type="project" value="TreeGrafter"/>
</dbReference>
<evidence type="ECO:0000313" key="14">
    <source>
        <dbReference type="Proteomes" id="UP000449547"/>
    </source>
</evidence>
<gene>
    <name evidence="13" type="ORF">DIURU_001387</name>
</gene>
<evidence type="ECO:0000256" key="6">
    <source>
        <dbReference type="ARBA" id="ARBA00022777"/>
    </source>
</evidence>
<proteinExistence type="predicted"/>
<feature type="region of interest" description="Disordered" evidence="11">
    <location>
        <begin position="732"/>
        <end position="776"/>
    </location>
</feature>
<dbReference type="PROSITE" id="PS50011">
    <property type="entry name" value="PROTEIN_KINASE_DOM"/>
    <property type="match status" value="1"/>
</dbReference>
<reference evidence="13 14" key="1">
    <citation type="submission" date="2019-07" db="EMBL/GenBank/DDBJ databases">
        <title>Genome assembly of two rare yeast pathogens: Diutina rugosa and Trichomonascus ciferrii.</title>
        <authorList>
            <person name="Mixao V."/>
            <person name="Saus E."/>
            <person name="Hansen A."/>
            <person name="Lass-Flor C."/>
            <person name="Gabaldon T."/>
        </authorList>
    </citation>
    <scope>NUCLEOTIDE SEQUENCE [LARGE SCALE GENOMIC DNA]</scope>
    <source>
        <strain evidence="13 14">CBS 613</strain>
    </source>
</reference>
<dbReference type="SMART" id="SM00220">
    <property type="entry name" value="S_TKc"/>
    <property type="match status" value="1"/>
</dbReference>
<dbReference type="VEuPathDB" id="FungiDB:DIURU_001387"/>
<dbReference type="EC" id="2.7.11.1" evidence="1"/>
<evidence type="ECO:0000256" key="9">
    <source>
        <dbReference type="ARBA" id="ARBA00048679"/>
    </source>
</evidence>
<evidence type="ECO:0000259" key="12">
    <source>
        <dbReference type="PROSITE" id="PS50011"/>
    </source>
</evidence>
<sequence length="776" mass="86942">MTSDSVDQVGCYRIVEEIGEGAFGKVYLASHIILDTKVVLKCGRKDDPNIVREIYYHKQLKHRNIVSLYEVIKTENHIWLVLEYCAGGELFYHIYDHKRLSADHARSLFFQIVLAVKYVHSLNLSHRDLKLENILFADVKRTKVKLSDFGFVREVQPRQQLQTICGTSVYMAPEMVQGAKYSGFAVDIWALGIILYTMVYGELPFDDDNDFVVKERIVNSHPRISEAVPPEINELVVKLLSKDPQLRPNINEILNSPFLIDTYSEYTEKDCGAVADAESIISIHQHYHYAKAPLSSKLERTILKRLKKLGVNLESLEASVYKNEMNPLTAFYELLLTEELAKKKQKYMREKKRRYYEARKSLRRSSQRVKSVLSLSDQGSISSQTGLSFLNSRRSTDISRPDPHQMSPKKPATAITTPESASIMQTLADPQPVISSNGREVQFSEVSPVNSTSGDSSRRKYRDGKLLTKLQFWKKHKRSTESLEGATLKEKPSLDQLTIPSQNGSYPDVVEPVPVTAVPAPLLDDANALELNQQPPISEKKDTPSPIRAVSSQPGSSSSQRRPRPLSIVSQVSQLSNLSHFSAMTESELDILDESESDDDISFDDGMYDSSLNNSQDLKSQTGSLRNRKKRPAYPRRQVSDISARSKLSQLSSNSSDESEVSMPVIAPIDPQPRPTSPVPRSKRWKSSVFSMAGGVDPVALGTGYPGGPGPIPSSKDRNSPPVATFNRLNLRLKRHGGGNRDEVGPPGHLSSPMDEKRPWMATSTPFDSLIEEEEE</sequence>
<evidence type="ECO:0000256" key="4">
    <source>
        <dbReference type="ARBA" id="ARBA00022679"/>
    </source>
</evidence>
<feature type="binding site" evidence="10">
    <location>
        <position position="41"/>
    </location>
    <ligand>
        <name>ATP</name>
        <dbReference type="ChEBI" id="CHEBI:30616"/>
    </ligand>
</feature>
<evidence type="ECO:0000256" key="7">
    <source>
        <dbReference type="ARBA" id="ARBA00022840"/>
    </source>
</evidence>
<dbReference type="GO" id="GO:0005524">
    <property type="term" value="F:ATP binding"/>
    <property type="evidence" value="ECO:0007669"/>
    <property type="project" value="UniProtKB-UniRule"/>
</dbReference>
<dbReference type="PROSITE" id="PS00107">
    <property type="entry name" value="PROTEIN_KINASE_ATP"/>
    <property type="match status" value="1"/>
</dbReference>
<dbReference type="InterPro" id="IPR008271">
    <property type="entry name" value="Ser/Thr_kinase_AS"/>
</dbReference>
<organism evidence="13 14">
    <name type="scientific">Diutina rugosa</name>
    <name type="common">Yeast</name>
    <name type="synonym">Candida rugosa</name>
    <dbReference type="NCBI Taxonomy" id="5481"/>
    <lineage>
        <taxon>Eukaryota</taxon>
        <taxon>Fungi</taxon>
        <taxon>Dikarya</taxon>
        <taxon>Ascomycota</taxon>
        <taxon>Saccharomycotina</taxon>
        <taxon>Pichiomycetes</taxon>
        <taxon>Debaryomycetaceae</taxon>
        <taxon>Diutina</taxon>
    </lineage>
</organism>
<comment type="catalytic activity">
    <reaction evidence="9">
        <text>L-seryl-[protein] + ATP = O-phospho-L-seryl-[protein] + ADP + H(+)</text>
        <dbReference type="Rhea" id="RHEA:17989"/>
        <dbReference type="Rhea" id="RHEA-COMP:9863"/>
        <dbReference type="Rhea" id="RHEA-COMP:11604"/>
        <dbReference type="ChEBI" id="CHEBI:15378"/>
        <dbReference type="ChEBI" id="CHEBI:29999"/>
        <dbReference type="ChEBI" id="CHEBI:30616"/>
        <dbReference type="ChEBI" id="CHEBI:83421"/>
        <dbReference type="ChEBI" id="CHEBI:456216"/>
        <dbReference type="EC" id="2.7.11.1"/>
    </reaction>
</comment>
<dbReference type="PANTHER" id="PTHR24346:SF110">
    <property type="entry name" value="NON-SPECIFIC SERINE_THREONINE PROTEIN KINASE"/>
    <property type="match status" value="1"/>
</dbReference>
<keyword evidence="7 10" id="KW-0067">ATP-binding</keyword>
<feature type="region of interest" description="Disordered" evidence="11">
    <location>
        <begin position="597"/>
        <end position="685"/>
    </location>
</feature>
<evidence type="ECO:0000256" key="11">
    <source>
        <dbReference type="SAM" id="MobiDB-lite"/>
    </source>
</evidence>
<dbReference type="EMBL" id="SWFT01000042">
    <property type="protein sequence ID" value="KAA8905725.1"/>
    <property type="molecule type" value="Genomic_DNA"/>
</dbReference>
<dbReference type="GO" id="GO:0035556">
    <property type="term" value="P:intracellular signal transduction"/>
    <property type="evidence" value="ECO:0007669"/>
    <property type="project" value="TreeGrafter"/>
</dbReference>
<dbReference type="Proteomes" id="UP000449547">
    <property type="component" value="Unassembled WGS sequence"/>
</dbReference>
<feature type="compositionally biased region" description="Polar residues" evidence="11">
    <location>
        <begin position="610"/>
        <end position="625"/>
    </location>
</feature>
<feature type="region of interest" description="Disordered" evidence="11">
    <location>
        <begin position="535"/>
        <end position="565"/>
    </location>
</feature>
<dbReference type="Pfam" id="PF00069">
    <property type="entry name" value="Pkinase"/>
    <property type="match status" value="1"/>
</dbReference>
<feature type="compositionally biased region" description="Polar residues" evidence="11">
    <location>
        <begin position="373"/>
        <end position="393"/>
    </location>
</feature>
<dbReference type="AlphaFoldDB" id="A0A642UUB6"/>
<evidence type="ECO:0000256" key="5">
    <source>
        <dbReference type="ARBA" id="ARBA00022741"/>
    </source>
</evidence>
<comment type="catalytic activity">
    <reaction evidence="8">
        <text>L-threonyl-[protein] + ATP = O-phospho-L-threonyl-[protein] + ADP + H(+)</text>
        <dbReference type="Rhea" id="RHEA:46608"/>
        <dbReference type="Rhea" id="RHEA-COMP:11060"/>
        <dbReference type="Rhea" id="RHEA-COMP:11605"/>
        <dbReference type="ChEBI" id="CHEBI:15378"/>
        <dbReference type="ChEBI" id="CHEBI:30013"/>
        <dbReference type="ChEBI" id="CHEBI:30616"/>
        <dbReference type="ChEBI" id="CHEBI:61977"/>
        <dbReference type="ChEBI" id="CHEBI:456216"/>
        <dbReference type="EC" id="2.7.11.1"/>
    </reaction>
</comment>
<evidence type="ECO:0000313" key="13">
    <source>
        <dbReference type="EMBL" id="KAA8905725.1"/>
    </source>
</evidence>
<dbReference type="GO" id="GO:0004674">
    <property type="term" value="F:protein serine/threonine kinase activity"/>
    <property type="evidence" value="ECO:0007669"/>
    <property type="project" value="UniProtKB-KW"/>
</dbReference>
<dbReference type="Gene3D" id="1.10.510.10">
    <property type="entry name" value="Transferase(Phosphotransferase) domain 1"/>
    <property type="match status" value="1"/>
</dbReference>
<dbReference type="InterPro" id="IPR011009">
    <property type="entry name" value="Kinase-like_dom_sf"/>
</dbReference>
<evidence type="ECO:0000256" key="3">
    <source>
        <dbReference type="ARBA" id="ARBA00022553"/>
    </source>
</evidence>
<evidence type="ECO:0000256" key="2">
    <source>
        <dbReference type="ARBA" id="ARBA00022527"/>
    </source>
</evidence>
<evidence type="ECO:0000256" key="1">
    <source>
        <dbReference type="ARBA" id="ARBA00012513"/>
    </source>
</evidence>
<dbReference type="InterPro" id="IPR000719">
    <property type="entry name" value="Prot_kinase_dom"/>
</dbReference>
<evidence type="ECO:0000256" key="10">
    <source>
        <dbReference type="PROSITE-ProRule" id="PRU10141"/>
    </source>
</evidence>
<dbReference type="SUPFAM" id="SSF56112">
    <property type="entry name" value="Protein kinase-like (PK-like)"/>
    <property type="match status" value="1"/>
</dbReference>
<feature type="domain" description="Protein kinase" evidence="12">
    <location>
        <begin position="12"/>
        <end position="259"/>
    </location>
</feature>
<dbReference type="InterPro" id="IPR017441">
    <property type="entry name" value="Protein_kinase_ATP_BS"/>
</dbReference>
<evidence type="ECO:0000256" key="8">
    <source>
        <dbReference type="ARBA" id="ARBA00047899"/>
    </source>
</evidence>